<evidence type="ECO:0000313" key="2">
    <source>
        <dbReference type="Proteomes" id="UP000807115"/>
    </source>
</evidence>
<reference evidence="1" key="2">
    <citation type="submission" date="2020-10" db="EMBL/GenBank/DDBJ databases">
        <authorList>
            <person name="Cooper E.A."/>
            <person name="Brenton Z.W."/>
            <person name="Flinn B.S."/>
            <person name="Jenkins J."/>
            <person name="Shu S."/>
            <person name="Flowers D."/>
            <person name="Luo F."/>
            <person name="Wang Y."/>
            <person name="Xia P."/>
            <person name="Barry K."/>
            <person name="Daum C."/>
            <person name="Lipzen A."/>
            <person name="Yoshinaga Y."/>
            <person name="Schmutz J."/>
            <person name="Saski C."/>
            <person name="Vermerris W."/>
            <person name="Kresovich S."/>
        </authorList>
    </citation>
    <scope>NUCLEOTIDE SEQUENCE</scope>
</reference>
<evidence type="ECO:0000313" key="1">
    <source>
        <dbReference type="EMBL" id="KAG0518321.1"/>
    </source>
</evidence>
<dbReference type="AlphaFoldDB" id="A0A921U557"/>
<protein>
    <submittedName>
        <fullName evidence="1">Uncharacterized protein</fullName>
    </submittedName>
</protein>
<organism evidence="1 2">
    <name type="scientific">Sorghum bicolor</name>
    <name type="common">Sorghum</name>
    <name type="synonym">Sorghum vulgare</name>
    <dbReference type="NCBI Taxonomy" id="4558"/>
    <lineage>
        <taxon>Eukaryota</taxon>
        <taxon>Viridiplantae</taxon>
        <taxon>Streptophyta</taxon>
        <taxon>Embryophyta</taxon>
        <taxon>Tracheophyta</taxon>
        <taxon>Spermatophyta</taxon>
        <taxon>Magnoliopsida</taxon>
        <taxon>Liliopsida</taxon>
        <taxon>Poales</taxon>
        <taxon>Poaceae</taxon>
        <taxon>PACMAD clade</taxon>
        <taxon>Panicoideae</taxon>
        <taxon>Andropogonodae</taxon>
        <taxon>Andropogoneae</taxon>
        <taxon>Sorghinae</taxon>
        <taxon>Sorghum</taxon>
    </lineage>
</organism>
<accession>A0A921U557</accession>
<name>A0A921U557_SORBI</name>
<proteinExistence type="predicted"/>
<sequence>MVLKKTLPAEIRENGNFAVLQLYSNLLHQFSGHLAALLVQLLRENHFSAKQILVGAV</sequence>
<reference evidence="1" key="1">
    <citation type="journal article" date="2019" name="BMC Genomics">
        <title>A new reference genome for Sorghum bicolor reveals high levels of sequence similarity between sweet and grain genotypes: implications for the genetics of sugar metabolism.</title>
        <authorList>
            <person name="Cooper E.A."/>
            <person name="Brenton Z.W."/>
            <person name="Flinn B.S."/>
            <person name="Jenkins J."/>
            <person name="Shu S."/>
            <person name="Flowers D."/>
            <person name="Luo F."/>
            <person name="Wang Y."/>
            <person name="Xia P."/>
            <person name="Barry K."/>
            <person name="Daum C."/>
            <person name="Lipzen A."/>
            <person name="Yoshinaga Y."/>
            <person name="Schmutz J."/>
            <person name="Saski C."/>
            <person name="Vermerris W."/>
            <person name="Kresovich S."/>
        </authorList>
    </citation>
    <scope>NUCLEOTIDE SEQUENCE</scope>
</reference>
<dbReference type="Proteomes" id="UP000807115">
    <property type="component" value="Chromosome 9"/>
</dbReference>
<dbReference type="EMBL" id="CM027688">
    <property type="protein sequence ID" value="KAG0518321.1"/>
    <property type="molecule type" value="Genomic_DNA"/>
</dbReference>
<gene>
    <name evidence="1" type="ORF">BDA96_09G166000</name>
</gene>
<comment type="caution">
    <text evidence="1">The sequence shown here is derived from an EMBL/GenBank/DDBJ whole genome shotgun (WGS) entry which is preliminary data.</text>
</comment>